<dbReference type="RefSeq" id="WP_015258110.1">
    <property type="nucleotide sequence ID" value="NC_019902.2"/>
</dbReference>
<sequence length="193" mass="21473">MEQLPKGLQPLVVALSERDLYTERHCARVTGIALTLGSLCGLSSRELRLLRIGSTLHDVGKIGIPDQILLKPARLDSDEWTVMQRHAELGQKICDVLNIRNADEIGRVVRHHHEAFDGTGYPDGLAGASIPVQSRIIAIADSYDAMALARPYHSPRSHAQVMEVLFDQTGTKYDPDILDLLGTFIHRSRYRAE</sequence>
<dbReference type="KEGG" id="tni:TVNIR_1300"/>
<dbReference type="CDD" id="cd00077">
    <property type="entry name" value="HDc"/>
    <property type="match status" value="1"/>
</dbReference>
<dbReference type="HOGENOM" id="CLU_000445_92_3_6"/>
<evidence type="ECO:0000313" key="2">
    <source>
        <dbReference type="EMBL" id="AGA32973.1"/>
    </source>
</evidence>
<dbReference type="Pfam" id="PF13487">
    <property type="entry name" value="HD_5"/>
    <property type="match status" value="1"/>
</dbReference>
<dbReference type="Gene3D" id="1.10.3210.10">
    <property type="entry name" value="Hypothetical protein af1432"/>
    <property type="match status" value="1"/>
</dbReference>
<dbReference type="eggNOG" id="COG3437">
    <property type="taxonomic scope" value="Bacteria"/>
</dbReference>
<dbReference type="PATRIC" id="fig|1255043.3.peg.1313"/>
<dbReference type="SMART" id="SM00471">
    <property type="entry name" value="HDc"/>
    <property type="match status" value="1"/>
</dbReference>
<feature type="domain" description="HD-GYP" evidence="1">
    <location>
        <begin position="1"/>
        <end position="193"/>
    </location>
</feature>
<evidence type="ECO:0000259" key="1">
    <source>
        <dbReference type="PROSITE" id="PS51832"/>
    </source>
</evidence>
<evidence type="ECO:0000313" key="3">
    <source>
        <dbReference type="Proteomes" id="UP000010809"/>
    </source>
</evidence>
<organism evidence="2 3">
    <name type="scientific">Thioalkalivibrio nitratireducens (strain DSM 14787 / UNIQEM 213 / ALEN2)</name>
    <dbReference type="NCBI Taxonomy" id="1255043"/>
    <lineage>
        <taxon>Bacteria</taxon>
        <taxon>Pseudomonadati</taxon>
        <taxon>Pseudomonadota</taxon>
        <taxon>Gammaproteobacteria</taxon>
        <taxon>Chromatiales</taxon>
        <taxon>Ectothiorhodospiraceae</taxon>
        <taxon>Thioalkalivibrio</taxon>
    </lineage>
</organism>
<dbReference type="EMBL" id="CP003989">
    <property type="protein sequence ID" value="AGA32973.1"/>
    <property type="molecule type" value="Genomic_DNA"/>
</dbReference>
<reference evidence="2" key="1">
    <citation type="submission" date="2015-12" db="EMBL/GenBank/DDBJ databases">
        <authorList>
            <person name="Tikhonova T.V."/>
            <person name="Pavlov A.R."/>
            <person name="Beletsky A.V."/>
            <person name="Mardanov A.V."/>
            <person name="Sorokin D.Y."/>
            <person name="Ravin N.V."/>
            <person name="Popov V.O."/>
        </authorList>
    </citation>
    <scope>NUCLEOTIDE SEQUENCE</scope>
    <source>
        <strain evidence="2">DSM 14787</strain>
    </source>
</reference>
<dbReference type="GO" id="GO:0008081">
    <property type="term" value="F:phosphoric diester hydrolase activity"/>
    <property type="evidence" value="ECO:0007669"/>
    <property type="project" value="UniProtKB-ARBA"/>
</dbReference>
<dbReference type="AlphaFoldDB" id="L0DVC1"/>
<dbReference type="PANTHER" id="PTHR43155">
    <property type="entry name" value="CYCLIC DI-GMP PHOSPHODIESTERASE PA4108-RELATED"/>
    <property type="match status" value="1"/>
</dbReference>
<dbReference type="OrthoDB" id="9802066at2"/>
<dbReference type="Proteomes" id="UP000010809">
    <property type="component" value="Chromosome"/>
</dbReference>
<name>L0DVC1_THIND</name>
<dbReference type="SUPFAM" id="SSF109604">
    <property type="entry name" value="HD-domain/PDEase-like"/>
    <property type="match status" value="1"/>
</dbReference>
<dbReference type="InterPro" id="IPR003607">
    <property type="entry name" value="HD/PDEase_dom"/>
</dbReference>
<protein>
    <submittedName>
        <fullName evidence="2">Metal-dependent phosphohydrolase, HD subdomain protein</fullName>
    </submittedName>
</protein>
<gene>
    <name evidence="2" type="ordered locus">TVNIR_1300</name>
</gene>
<dbReference type="PANTHER" id="PTHR43155:SF2">
    <property type="entry name" value="CYCLIC DI-GMP PHOSPHODIESTERASE PA4108"/>
    <property type="match status" value="1"/>
</dbReference>
<dbReference type="InterPro" id="IPR037522">
    <property type="entry name" value="HD_GYP_dom"/>
</dbReference>
<keyword evidence="3" id="KW-1185">Reference proteome</keyword>
<dbReference type="STRING" id="1255043.TVNIR_1300"/>
<dbReference type="PROSITE" id="PS51832">
    <property type="entry name" value="HD_GYP"/>
    <property type="match status" value="1"/>
</dbReference>
<proteinExistence type="predicted"/>
<accession>L0DVC1</accession>